<reference evidence="1 2" key="1">
    <citation type="journal article" date="2019" name="G3 (Bethesda)">
        <title>Sequencing of a Wild Apple (Malus baccata) Genome Unravels the Differences Between Cultivated and Wild Apple Species Regarding Disease Resistance and Cold Tolerance.</title>
        <authorList>
            <person name="Chen X."/>
        </authorList>
    </citation>
    <scope>NUCLEOTIDE SEQUENCE [LARGE SCALE GENOMIC DNA]</scope>
    <source>
        <strain evidence="2">cv. Shandingzi</strain>
        <tissue evidence="1">Leaves</tissue>
    </source>
</reference>
<protein>
    <submittedName>
        <fullName evidence="1">Uncharacterized protein</fullName>
    </submittedName>
</protein>
<keyword evidence="2" id="KW-1185">Reference proteome</keyword>
<proteinExistence type="predicted"/>
<name>A0A540LKP8_MALBA</name>
<evidence type="ECO:0000313" key="2">
    <source>
        <dbReference type="Proteomes" id="UP000315295"/>
    </source>
</evidence>
<dbReference type="Proteomes" id="UP000315295">
    <property type="component" value="Unassembled WGS sequence"/>
</dbReference>
<dbReference type="EMBL" id="VIEB01000549">
    <property type="protein sequence ID" value="TQD87053.1"/>
    <property type="molecule type" value="Genomic_DNA"/>
</dbReference>
<dbReference type="AlphaFoldDB" id="A0A540LKP8"/>
<evidence type="ECO:0000313" key="1">
    <source>
        <dbReference type="EMBL" id="TQD87053.1"/>
    </source>
</evidence>
<gene>
    <name evidence="1" type="ORF">C1H46_027381</name>
</gene>
<comment type="caution">
    <text evidence="1">The sequence shown here is derived from an EMBL/GenBank/DDBJ whole genome shotgun (WGS) entry which is preliminary data.</text>
</comment>
<organism evidence="1 2">
    <name type="scientific">Malus baccata</name>
    <name type="common">Siberian crab apple</name>
    <name type="synonym">Pyrus baccata</name>
    <dbReference type="NCBI Taxonomy" id="106549"/>
    <lineage>
        <taxon>Eukaryota</taxon>
        <taxon>Viridiplantae</taxon>
        <taxon>Streptophyta</taxon>
        <taxon>Embryophyta</taxon>
        <taxon>Tracheophyta</taxon>
        <taxon>Spermatophyta</taxon>
        <taxon>Magnoliopsida</taxon>
        <taxon>eudicotyledons</taxon>
        <taxon>Gunneridae</taxon>
        <taxon>Pentapetalae</taxon>
        <taxon>rosids</taxon>
        <taxon>fabids</taxon>
        <taxon>Rosales</taxon>
        <taxon>Rosaceae</taxon>
        <taxon>Amygdaloideae</taxon>
        <taxon>Maleae</taxon>
        <taxon>Malus</taxon>
    </lineage>
</organism>
<sequence>MDFTSFCNQRSPSSERLLDLFSFFPPSSGGGEKLNEVEVFWTTDFTKPAPDAPNFRLSLTRCINFETLGVLPEPVEKHHINDGLANVVDVEDEGDDKMLPSHELVARGSGCQIGRRSQCWKAWGGR</sequence>
<accession>A0A540LKP8</accession>